<evidence type="ECO:0000256" key="1">
    <source>
        <dbReference type="ARBA" id="ARBA00004196"/>
    </source>
</evidence>
<evidence type="ECO:0000313" key="9">
    <source>
        <dbReference type="Proteomes" id="UP000183788"/>
    </source>
</evidence>
<dbReference type="InterPro" id="IPR013766">
    <property type="entry name" value="Thioredoxin_domain"/>
</dbReference>
<dbReference type="Pfam" id="PF00578">
    <property type="entry name" value="AhpC-TSA"/>
    <property type="match status" value="1"/>
</dbReference>
<comment type="subcellular location">
    <subcellularLocation>
        <location evidence="1">Cell envelope</location>
    </subcellularLocation>
</comment>
<protein>
    <submittedName>
        <fullName evidence="7">Peroxiredoxin</fullName>
    </submittedName>
    <submittedName>
        <fullName evidence="8">TlpA disulfide reductase family protein</fullName>
    </submittedName>
</protein>
<evidence type="ECO:0000313" key="8">
    <source>
        <dbReference type="EMBL" id="WQG92905.1"/>
    </source>
</evidence>
<dbReference type="STRING" id="1004.SAMN05661012_02331"/>
<dbReference type="PROSITE" id="PS51352">
    <property type="entry name" value="THIOREDOXIN_2"/>
    <property type="match status" value="1"/>
</dbReference>
<dbReference type="EMBL" id="CP140154">
    <property type="protein sequence ID" value="WQG92905.1"/>
    <property type="molecule type" value="Genomic_DNA"/>
</dbReference>
<feature type="signal peptide" evidence="5">
    <location>
        <begin position="1"/>
        <end position="20"/>
    </location>
</feature>
<dbReference type="InterPro" id="IPR000866">
    <property type="entry name" value="AhpC/TSA"/>
</dbReference>
<dbReference type="InterPro" id="IPR017937">
    <property type="entry name" value="Thioredoxin_CS"/>
</dbReference>
<name>A0A1K1PX44_9BACT</name>
<dbReference type="GO" id="GO:0016491">
    <property type="term" value="F:oxidoreductase activity"/>
    <property type="evidence" value="ECO:0007669"/>
    <property type="project" value="InterPro"/>
</dbReference>
<keyword evidence="3" id="KW-1015">Disulfide bond</keyword>
<dbReference type="AlphaFoldDB" id="A0A1K1PX44"/>
<evidence type="ECO:0000256" key="5">
    <source>
        <dbReference type="SAM" id="SignalP"/>
    </source>
</evidence>
<dbReference type="InterPro" id="IPR050553">
    <property type="entry name" value="Thioredoxin_ResA/DsbE_sf"/>
</dbReference>
<keyword evidence="2" id="KW-0201">Cytochrome c-type biogenesis</keyword>
<sequence length="362" mass="39883">MKRLTVICAAGVLCSLSISAQQVSGSLKGAEGKKLYLYSDDDNNPKDSLVLKDDGKFAFNTDASKAPAVNALVLESVSNPLLFVTGKEKTSYVLTAADFPIAASMKGSADDKAMQEYQKSFAPLLKRAGELNIEAQGIAQDDEAAKQAFRDKAGKFSDEVTATGTKLVKAHPKEIASIWVLMNELRNRLTVEEFDTLYTTLDASLKETKYGKSASRYLRDKKGETEVVVADDFEQEDVNGNKVKLSSFRGKYVLVDFWASWCGPCRQENPNVVRAYNKFKDKNFTILGVSLDKEKNAWVNAIQHDNLNWTQVSDLKGWGNEAAQLYGIQGIPANLLIDPQGRIIARNLRGQALEAKLAQILK</sequence>
<keyword evidence="4" id="KW-0676">Redox-active center</keyword>
<keyword evidence="5" id="KW-0732">Signal</keyword>
<evidence type="ECO:0000313" key="10">
    <source>
        <dbReference type="Proteomes" id="UP001326715"/>
    </source>
</evidence>
<gene>
    <name evidence="7" type="ORF">SAMN05661012_02331</name>
    <name evidence="8" type="ORF">SR876_15400</name>
</gene>
<dbReference type="Proteomes" id="UP000183788">
    <property type="component" value="Unassembled WGS sequence"/>
</dbReference>
<dbReference type="Pfam" id="PF14289">
    <property type="entry name" value="DUF4369"/>
    <property type="match status" value="1"/>
</dbReference>
<dbReference type="EMBL" id="FPIZ01000006">
    <property type="protein sequence ID" value="SFW52093.1"/>
    <property type="molecule type" value="Genomic_DNA"/>
</dbReference>
<dbReference type="PANTHER" id="PTHR42852:SF6">
    <property type="entry name" value="THIOL:DISULFIDE INTERCHANGE PROTEIN DSBE"/>
    <property type="match status" value="1"/>
</dbReference>
<reference evidence="8 10" key="2">
    <citation type="submission" date="2023-11" db="EMBL/GenBank/DDBJ databases">
        <title>MicrobeMod: A computational toolkit for identifying prokaryotic methylation and restriction-modification with nanopore sequencing.</title>
        <authorList>
            <person name="Crits-Christoph A."/>
            <person name="Kang S.C."/>
            <person name="Lee H."/>
            <person name="Ostrov N."/>
        </authorList>
    </citation>
    <scope>NUCLEOTIDE SEQUENCE [LARGE SCALE GENOMIC DNA]</scope>
    <source>
        <strain evidence="8 10">ATCC 23090</strain>
    </source>
</reference>
<reference evidence="7 9" key="1">
    <citation type="submission" date="2016-11" db="EMBL/GenBank/DDBJ databases">
        <authorList>
            <person name="Jaros S."/>
            <person name="Januszkiewicz K."/>
            <person name="Wedrychowicz H."/>
        </authorList>
    </citation>
    <scope>NUCLEOTIDE SEQUENCE [LARGE SCALE GENOMIC DNA]</scope>
    <source>
        <strain evidence="7 9">DSM 784</strain>
    </source>
</reference>
<dbReference type="Gene3D" id="3.40.30.10">
    <property type="entry name" value="Glutaredoxin"/>
    <property type="match status" value="1"/>
</dbReference>
<dbReference type="PANTHER" id="PTHR42852">
    <property type="entry name" value="THIOL:DISULFIDE INTERCHANGE PROTEIN DSBE"/>
    <property type="match status" value="1"/>
</dbReference>
<dbReference type="CDD" id="cd02966">
    <property type="entry name" value="TlpA_like_family"/>
    <property type="match status" value="1"/>
</dbReference>
<dbReference type="GO" id="GO:0030313">
    <property type="term" value="C:cell envelope"/>
    <property type="evidence" value="ECO:0007669"/>
    <property type="project" value="UniProtKB-SubCell"/>
</dbReference>
<feature type="chain" id="PRO_5012453448" evidence="5">
    <location>
        <begin position="21"/>
        <end position="362"/>
    </location>
</feature>
<evidence type="ECO:0000313" key="7">
    <source>
        <dbReference type="EMBL" id="SFW52093.1"/>
    </source>
</evidence>
<dbReference type="GO" id="GO:0016209">
    <property type="term" value="F:antioxidant activity"/>
    <property type="evidence" value="ECO:0007669"/>
    <property type="project" value="InterPro"/>
</dbReference>
<evidence type="ECO:0000259" key="6">
    <source>
        <dbReference type="PROSITE" id="PS51352"/>
    </source>
</evidence>
<organism evidence="7 9">
    <name type="scientific">Chitinophaga sancti</name>
    <dbReference type="NCBI Taxonomy" id="1004"/>
    <lineage>
        <taxon>Bacteria</taxon>
        <taxon>Pseudomonadati</taxon>
        <taxon>Bacteroidota</taxon>
        <taxon>Chitinophagia</taxon>
        <taxon>Chitinophagales</taxon>
        <taxon>Chitinophagaceae</taxon>
        <taxon>Chitinophaga</taxon>
    </lineage>
</organism>
<accession>A0A1K1PX44</accession>
<dbReference type="SUPFAM" id="SSF52833">
    <property type="entry name" value="Thioredoxin-like"/>
    <property type="match status" value="1"/>
</dbReference>
<dbReference type="InterPro" id="IPR036249">
    <property type="entry name" value="Thioredoxin-like_sf"/>
</dbReference>
<keyword evidence="10" id="KW-1185">Reference proteome</keyword>
<dbReference type="PROSITE" id="PS00194">
    <property type="entry name" value="THIOREDOXIN_1"/>
    <property type="match status" value="1"/>
</dbReference>
<evidence type="ECO:0000256" key="2">
    <source>
        <dbReference type="ARBA" id="ARBA00022748"/>
    </source>
</evidence>
<evidence type="ECO:0000256" key="3">
    <source>
        <dbReference type="ARBA" id="ARBA00023157"/>
    </source>
</evidence>
<feature type="domain" description="Thioredoxin" evidence="6">
    <location>
        <begin position="224"/>
        <end position="362"/>
    </location>
</feature>
<dbReference type="RefSeq" id="WP_072360077.1">
    <property type="nucleotide sequence ID" value="NZ_CP139972.1"/>
</dbReference>
<dbReference type="InterPro" id="IPR025380">
    <property type="entry name" value="DUF4369"/>
</dbReference>
<dbReference type="Proteomes" id="UP001326715">
    <property type="component" value="Chromosome"/>
</dbReference>
<proteinExistence type="predicted"/>
<dbReference type="GO" id="GO:0017004">
    <property type="term" value="P:cytochrome complex assembly"/>
    <property type="evidence" value="ECO:0007669"/>
    <property type="project" value="UniProtKB-KW"/>
</dbReference>
<evidence type="ECO:0000256" key="4">
    <source>
        <dbReference type="ARBA" id="ARBA00023284"/>
    </source>
</evidence>